<feature type="region of interest" description="Disordered" evidence="1">
    <location>
        <begin position="77"/>
        <end position="103"/>
    </location>
</feature>
<accession>A0A2H3DW94</accession>
<reference evidence="3" key="1">
    <citation type="journal article" date="2017" name="Nat. Ecol. Evol.">
        <title>Genome expansion and lineage-specific genetic innovations in the forest pathogenic fungi Armillaria.</title>
        <authorList>
            <person name="Sipos G."/>
            <person name="Prasanna A.N."/>
            <person name="Walter M.C."/>
            <person name="O'Connor E."/>
            <person name="Balint B."/>
            <person name="Krizsan K."/>
            <person name="Kiss B."/>
            <person name="Hess J."/>
            <person name="Varga T."/>
            <person name="Slot J."/>
            <person name="Riley R."/>
            <person name="Boka B."/>
            <person name="Rigling D."/>
            <person name="Barry K."/>
            <person name="Lee J."/>
            <person name="Mihaltcheva S."/>
            <person name="LaButti K."/>
            <person name="Lipzen A."/>
            <person name="Waldron R."/>
            <person name="Moloney N.M."/>
            <person name="Sperisen C."/>
            <person name="Kredics L."/>
            <person name="Vagvoelgyi C."/>
            <person name="Patrignani A."/>
            <person name="Fitzpatrick D."/>
            <person name="Nagy I."/>
            <person name="Doyle S."/>
            <person name="Anderson J.B."/>
            <person name="Grigoriev I.V."/>
            <person name="Gueldener U."/>
            <person name="Muensterkoetter M."/>
            <person name="Nagy L.G."/>
        </authorList>
    </citation>
    <scope>NUCLEOTIDE SEQUENCE [LARGE SCALE GENOMIC DNA]</scope>
    <source>
        <strain evidence="3">Ar21-2</strain>
    </source>
</reference>
<keyword evidence="3" id="KW-1185">Reference proteome</keyword>
<dbReference type="Proteomes" id="UP000217790">
    <property type="component" value="Unassembled WGS sequence"/>
</dbReference>
<dbReference type="InParanoid" id="A0A2H3DW94"/>
<evidence type="ECO:0000313" key="3">
    <source>
        <dbReference type="Proteomes" id="UP000217790"/>
    </source>
</evidence>
<proteinExistence type="predicted"/>
<sequence>MDKGKSRAEFEYPSAAHISPVPSTVSQGRSAREDPRDPDSYPNPSDEVGNEEESHRSNLLQALLLLLVSLTPGLGQKKKTTINEADMKNEDQGALKENKGQGEELANKVNKGALGHLAGEEIKGLLDLQGLQVATEVAVDQMDLVALLIHPYQSSKVK</sequence>
<feature type="compositionally biased region" description="Basic and acidic residues" evidence="1">
    <location>
        <begin position="85"/>
        <end position="103"/>
    </location>
</feature>
<name>A0A2H3DW94_ARMGA</name>
<evidence type="ECO:0000313" key="2">
    <source>
        <dbReference type="EMBL" id="PBK98134.1"/>
    </source>
</evidence>
<gene>
    <name evidence="2" type="ORF">ARMGADRAFT_1075003</name>
</gene>
<feature type="compositionally biased region" description="Basic and acidic residues" evidence="1">
    <location>
        <begin position="30"/>
        <end position="39"/>
    </location>
</feature>
<organism evidence="2 3">
    <name type="scientific">Armillaria gallica</name>
    <name type="common">Bulbous honey fungus</name>
    <name type="synonym">Armillaria bulbosa</name>
    <dbReference type="NCBI Taxonomy" id="47427"/>
    <lineage>
        <taxon>Eukaryota</taxon>
        <taxon>Fungi</taxon>
        <taxon>Dikarya</taxon>
        <taxon>Basidiomycota</taxon>
        <taxon>Agaricomycotina</taxon>
        <taxon>Agaricomycetes</taxon>
        <taxon>Agaricomycetidae</taxon>
        <taxon>Agaricales</taxon>
        <taxon>Marasmiineae</taxon>
        <taxon>Physalacriaceae</taxon>
        <taxon>Armillaria</taxon>
    </lineage>
</organism>
<protein>
    <submittedName>
        <fullName evidence="2">Uncharacterized protein</fullName>
    </submittedName>
</protein>
<feature type="region of interest" description="Disordered" evidence="1">
    <location>
        <begin position="1"/>
        <end position="55"/>
    </location>
</feature>
<dbReference type="EMBL" id="KZ293648">
    <property type="protein sequence ID" value="PBK98134.1"/>
    <property type="molecule type" value="Genomic_DNA"/>
</dbReference>
<evidence type="ECO:0000256" key="1">
    <source>
        <dbReference type="SAM" id="MobiDB-lite"/>
    </source>
</evidence>
<feature type="compositionally biased region" description="Basic and acidic residues" evidence="1">
    <location>
        <begin position="1"/>
        <end position="10"/>
    </location>
</feature>
<dbReference type="AlphaFoldDB" id="A0A2H3DW94"/>